<dbReference type="Proteomes" id="UP000619761">
    <property type="component" value="Unassembled WGS sequence"/>
</dbReference>
<dbReference type="RefSeq" id="WP_189420064.1">
    <property type="nucleotide sequence ID" value="NZ_BMYZ01000003.1"/>
</dbReference>
<comment type="caution">
    <text evidence="1">The sequence shown here is derived from an EMBL/GenBank/DDBJ whole genome shotgun (WGS) entry which is preliminary data.</text>
</comment>
<gene>
    <name evidence="1" type="ORF">GCM10011613_29950</name>
</gene>
<organism evidence="1 2">
    <name type="scientific">Cellvibrio zantedeschiae</name>
    <dbReference type="NCBI Taxonomy" id="1237077"/>
    <lineage>
        <taxon>Bacteria</taxon>
        <taxon>Pseudomonadati</taxon>
        <taxon>Pseudomonadota</taxon>
        <taxon>Gammaproteobacteria</taxon>
        <taxon>Cellvibrionales</taxon>
        <taxon>Cellvibrionaceae</taxon>
        <taxon>Cellvibrio</taxon>
    </lineage>
</organism>
<evidence type="ECO:0000313" key="1">
    <source>
        <dbReference type="EMBL" id="GGY83101.1"/>
    </source>
</evidence>
<evidence type="ECO:0000313" key="2">
    <source>
        <dbReference type="Proteomes" id="UP000619761"/>
    </source>
</evidence>
<keyword evidence="2" id="KW-1185">Reference proteome</keyword>
<accession>A0ABQ3BBM0</accession>
<sequence>MKRKYNSKSEEAMERKIQTLNKKLKLILGIVFLAIVALAVYSVHLCESETSGNCRGMEKPFLYMLKSIAVIFK</sequence>
<reference evidence="2" key="1">
    <citation type="journal article" date="2019" name="Int. J. Syst. Evol. Microbiol.">
        <title>The Global Catalogue of Microorganisms (GCM) 10K type strain sequencing project: providing services to taxonomists for standard genome sequencing and annotation.</title>
        <authorList>
            <consortium name="The Broad Institute Genomics Platform"/>
            <consortium name="The Broad Institute Genome Sequencing Center for Infectious Disease"/>
            <person name="Wu L."/>
            <person name="Ma J."/>
        </authorList>
    </citation>
    <scope>NUCLEOTIDE SEQUENCE [LARGE SCALE GENOMIC DNA]</scope>
    <source>
        <strain evidence="2">KCTC 32239</strain>
    </source>
</reference>
<name>A0ABQ3BBM0_9GAMM</name>
<protein>
    <submittedName>
        <fullName evidence="1">Uncharacterized protein</fullName>
    </submittedName>
</protein>
<proteinExistence type="predicted"/>
<dbReference type="EMBL" id="BMYZ01000003">
    <property type="protein sequence ID" value="GGY83101.1"/>
    <property type="molecule type" value="Genomic_DNA"/>
</dbReference>